<keyword evidence="6" id="KW-0511">Multifunctional enzyme</keyword>
<dbReference type="Gene3D" id="3.10.20.370">
    <property type="match status" value="1"/>
</dbReference>
<dbReference type="PANTHER" id="PTHR37984">
    <property type="entry name" value="PROTEIN CBG26694"/>
    <property type="match status" value="1"/>
</dbReference>
<keyword evidence="4" id="KW-0255">Endonuclease</keyword>
<dbReference type="Gene3D" id="3.30.70.270">
    <property type="match status" value="1"/>
</dbReference>
<dbReference type="GO" id="GO:0003676">
    <property type="term" value="F:nucleic acid binding"/>
    <property type="evidence" value="ECO:0007669"/>
    <property type="project" value="InterPro"/>
</dbReference>
<dbReference type="Pfam" id="PF18697">
    <property type="entry name" value="MLVIN_C"/>
    <property type="match status" value="1"/>
</dbReference>
<dbReference type="Gene3D" id="2.30.30.850">
    <property type="match status" value="1"/>
</dbReference>
<feature type="region of interest" description="Disordered" evidence="8">
    <location>
        <begin position="825"/>
        <end position="871"/>
    </location>
</feature>
<dbReference type="PANTHER" id="PTHR37984:SF5">
    <property type="entry name" value="PROTEIN NYNRIN-LIKE"/>
    <property type="match status" value="1"/>
</dbReference>
<dbReference type="InterPro" id="IPR043502">
    <property type="entry name" value="DNA/RNA_pol_sf"/>
</dbReference>
<reference evidence="10" key="1">
    <citation type="journal article" date="2023" name="Front. Mar. Sci.">
        <title>A new Merluccius polli reference genome to investigate the effects of global change in West African waters.</title>
        <authorList>
            <person name="Mateo J.L."/>
            <person name="Blanco-Fernandez C."/>
            <person name="Garcia-Vazquez E."/>
            <person name="Machado-Schiaffino G."/>
        </authorList>
    </citation>
    <scope>NUCLEOTIDE SEQUENCE</scope>
    <source>
        <strain evidence="10">C29</strain>
        <tissue evidence="10">Fin</tissue>
    </source>
</reference>
<dbReference type="GO" id="GO:0016787">
    <property type="term" value="F:hydrolase activity"/>
    <property type="evidence" value="ECO:0007669"/>
    <property type="project" value="UniProtKB-KW"/>
</dbReference>
<keyword evidence="1" id="KW-0808">Transferase</keyword>
<dbReference type="InterPro" id="IPR012337">
    <property type="entry name" value="RNaseH-like_sf"/>
</dbReference>
<gene>
    <name evidence="10" type="primary">pol_16</name>
    <name evidence="10" type="ORF">N1851_013006</name>
</gene>
<evidence type="ECO:0000256" key="2">
    <source>
        <dbReference type="ARBA" id="ARBA00022695"/>
    </source>
</evidence>
<evidence type="ECO:0000256" key="3">
    <source>
        <dbReference type="ARBA" id="ARBA00022722"/>
    </source>
</evidence>
<evidence type="ECO:0000256" key="4">
    <source>
        <dbReference type="ARBA" id="ARBA00022759"/>
    </source>
</evidence>
<keyword evidence="11" id="KW-1185">Reference proteome</keyword>
<feature type="domain" description="Integrase catalytic" evidence="9">
    <location>
        <begin position="544"/>
        <end position="725"/>
    </location>
</feature>
<comment type="caution">
    <text evidence="10">The sequence shown here is derived from an EMBL/GenBank/DDBJ whole genome shotgun (WGS) entry which is preliminary data.</text>
</comment>
<evidence type="ECO:0000259" key="9">
    <source>
        <dbReference type="PROSITE" id="PS50994"/>
    </source>
</evidence>
<keyword evidence="2" id="KW-0548">Nucleotidyltransferase</keyword>
<evidence type="ECO:0000313" key="10">
    <source>
        <dbReference type="EMBL" id="KAK0147534.1"/>
    </source>
</evidence>
<protein>
    <recommendedName>
        <fullName evidence="7">Gypsy retrotransposon integrase-like protein 1</fullName>
    </recommendedName>
</protein>
<dbReference type="GO" id="GO:0004519">
    <property type="term" value="F:endonuclease activity"/>
    <property type="evidence" value="ECO:0007669"/>
    <property type="project" value="UniProtKB-KW"/>
</dbReference>
<dbReference type="InterPro" id="IPR043128">
    <property type="entry name" value="Rev_trsase/Diguanyl_cyclase"/>
</dbReference>
<evidence type="ECO:0000256" key="5">
    <source>
        <dbReference type="ARBA" id="ARBA00022801"/>
    </source>
</evidence>
<evidence type="ECO:0000313" key="11">
    <source>
        <dbReference type="Proteomes" id="UP001174136"/>
    </source>
</evidence>
<proteinExistence type="predicted"/>
<dbReference type="AlphaFoldDB" id="A0AA47MWU4"/>
<evidence type="ECO:0000256" key="8">
    <source>
        <dbReference type="SAM" id="MobiDB-lite"/>
    </source>
</evidence>
<dbReference type="InterPro" id="IPR041577">
    <property type="entry name" value="RT_RNaseH_2"/>
</dbReference>
<organism evidence="10 11">
    <name type="scientific">Merluccius polli</name>
    <name type="common">Benguela hake</name>
    <name type="synonym">Merluccius cadenati</name>
    <dbReference type="NCBI Taxonomy" id="89951"/>
    <lineage>
        <taxon>Eukaryota</taxon>
        <taxon>Metazoa</taxon>
        <taxon>Chordata</taxon>
        <taxon>Craniata</taxon>
        <taxon>Vertebrata</taxon>
        <taxon>Euteleostomi</taxon>
        <taxon>Actinopterygii</taxon>
        <taxon>Neopterygii</taxon>
        <taxon>Teleostei</taxon>
        <taxon>Neoteleostei</taxon>
        <taxon>Acanthomorphata</taxon>
        <taxon>Zeiogadaria</taxon>
        <taxon>Gadariae</taxon>
        <taxon>Gadiformes</taxon>
        <taxon>Gadoidei</taxon>
        <taxon>Merlucciidae</taxon>
        <taxon>Merluccius</taxon>
    </lineage>
</organism>
<evidence type="ECO:0000256" key="6">
    <source>
        <dbReference type="ARBA" id="ARBA00023268"/>
    </source>
</evidence>
<dbReference type="Gene3D" id="1.10.340.70">
    <property type="match status" value="1"/>
</dbReference>
<dbReference type="GO" id="GO:0015074">
    <property type="term" value="P:DNA integration"/>
    <property type="evidence" value="ECO:0007669"/>
    <property type="project" value="InterPro"/>
</dbReference>
<dbReference type="PROSITE" id="PS50994">
    <property type="entry name" value="INTEGRASE"/>
    <property type="match status" value="1"/>
</dbReference>
<keyword evidence="3" id="KW-0540">Nuclease</keyword>
<dbReference type="Pfam" id="PF17921">
    <property type="entry name" value="Integrase_H2C2"/>
    <property type="match status" value="1"/>
</dbReference>
<dbReference type="Gene3D" id="3.30.420.10">
    <property type="entry name" value="Ribonuclease H-like superfamily/Ribonuclease H"/>
    <property type="match status" value="1"/>
</dbReference>
<dbReference type="SUPFAM" id="SSF56672">
    <property type="entry name" value="DNA/RNA polymerases"/>
    <property type="match status" value="1"/>
</dbReference>
<keyword evidence="5" id="KW-0378">Hydrolase</keyword>
<dbReference type="EMBL" id="JAOPHQ010002298">
    <property type="protein sequence ID" value="KAK0147534.1"/>
    <property type="molecule type" value="Genomic_DNA"/>
</dbReference>
<sequence length="871" mass="97412">MDEGTATILTDYANWKPWIDAHGCFHSPPDPPHTTLAVHRQPDELYQDEWNQHMEETRIQIAHQDIYIGSEGIAALALLDEELEQWYDVPGSVPHLTLGVAPNRFASSLGPMIKEAIQSEWRPTKNPLIHRQKGGKMIRISTLKRTTTGVGQHGTERVLQTLAIAGYKCKQEKLHLAQPHVVFLGRRIGEDVRGMTEESKTAILQHPKPNTVQQMMAFLGLCNYSRQYVQDYTEKTAELRGMITAQGARNLKAKLEWTEPAEKAFEHLKTSLHEAAALQAPEYEQPFHLDITHRGPYVSGVLWQKQQGARRVLHYHSGTLEASEQGLPPCAKHLLATAQTLKKTAGITLNYPTVVHTSHGVKEVVESNAFALTTAKKTRHVEEVLLSPNCRGHGRSEDSVTKGNNAADQAAKDAGGYKPPTLQLMNQADESPKGGIEDLAQMQKHASPEEENRWLHKKCRRDEKGIYRHPDGRPVITTKALTLMIHSEHSRGHQGPRVTIDPIDSHYYHPHSLEMAKEMIQNCIPCQRHNPQKGIPRPPGKFPVPHLPFQEICIDYTDMGRDLRVGGYRYLLVIVCRFSGWVEAYPTKKDDAETVVRILTTEIVPRWGYPKVIASDNGTHFANALVTKVEEGLGIAHRYGSVYHPQSQGLVERANLSLKQTMSKLLEADSEQTVSTMAKDSLVTAITKYKQMSWLSALPLALMAVRAAPRARTGLSPFELITGRPMPGPYTPVEPLSDQLEDQLFRYCTALTQATQDLHFQVTTTQEKQEASPAVQPGEWVWVKAAKRAFPGPRWKGPYQVRLATPFSAALDTPHGRKWHHLTRLRKADHPGTDSLQDTSRRLQDSAGEPPEDPDQGHHGSPAPSTPANLH</sequence>
<dbReference type="InterPro" id="IPR050951">
    <property type="entry name" value="Retrovirus_Pol_polyprotein"/>
</dbReference>
<dbReference type="SUPFAM" id="SSF53098">
    <property type="entry name" value="Ribonuclease H-like"/>
    <property type="match status" value="1"/>
</dbReference>
<name>A0AA47MWU4_MERPO</name>
<dbReference type="Proteomes" id="UP001174136">
    <property type="component" value="Unassembled WGS sequence"/>
</dbReference>
<feature type="region of interest" description="Disordered" evidence="8">
    <location>
        <begin position="389"/>
        <end position="418"/>
    </location>
</feature>
<dbReference type="Pfam" id="PF17919">
    <property type="entry name" value="RT_RNaseH_2"/>
    <property type="match status" value="1"/>
</dbReference>
<accession>A0AA47MWU4</accession>
<dbReference type="InterPro" id="IPR040643">
    <property type="entry name" value="MLVIN_C"/>
</dbReference>
<dbReference type="InterPro" id="IPR041588">
    <property type="entry name" value="Integrase_H2C2"/>
</dbReference>
<dbReference type="InterPro" id="IPR036397">
    <property type="entry name" value="RNaseH_sf"/>
</dbReference>
<dbReference type="InterPro" id="IPR001584">
    <property type="entry name" value="Integrase_cat-core"/>
</dbReference>
<dbReference type="GO" id="GO:0016779">
    <property type="term" value="F:nucleotidyltransferase activity"/>
    <property type="evidence" value="ECO:0007669"/>
    <property type="project" value="UniProtKB-KW"/>
</dbReference>
<evidence type="ECO:0000256" key="1">
    <source>
        <dbReference type="ARBA" id="ARBA00022679"/>
    </source>
</evidence>
<dbReference type="Pfam" id="PF00665">
    <property type="entry name" value="rve"/>
    <property type="match status" value="1"/>
</dbReference>
<evidence type="ECO:0000256" key="7">
    <source>
        <dbReference type="ARBA" id="ARBA00039658"/>
    </source>
</evidence>